<feature type="compositionally biased region" description="Acidic residues" evidence="9">
    <location>
        <begin position="100"/>
        <end position="110"/>
    </location>
</feature>
<dbReference type="GO" id="GO:0061630">
    <property type="term" value="F:ubiquitin protein ligase activity"/>
    <property type="evidence" value="ECO:0007669"/>
    <property type="project" value="UniProtKB-EC"/>
</dbReference>
<gene>
    <name evidence="11" type="ORF">FTOL_02294</name>
</gene>
<dbReference type="InterPro" id="IPR002867">
    <property type="entry name" value="IBR_dom"/>
</dbReference>
<feature type="compositionally biased region" description="Acidic residues" evidence="9">
    <location>
        <begin position="141"/>
        <end position="150"/>
    </location>
</feature>
<keyword evidence="5" id="KW-0677">Repeat</keyword>
<dbReference type="CDD" id="cd20335">
    <property type="entry name" value="BRcat_RBR"/>
    <property type="match status" value="1"/>
</dbReference>
<dbReference type="Pfam" id="PF01485">
    <property type="entry name" value="IBR"/>
    <property type="match status" value="2"/>
</dbReference>
<dbReference type="PROSITE" id="PS00518">
    <property type="entry name" value="ZF_RING_1"/>
    <property type="match status" value="1"/>
</dbReference>
<evidence type="ECO:0000259" key="10">
    <source>
        <dbReference type="PROSITE" id="PS51873"/>
    </source>
</evidence>
<dbReference type="InterPro" id="IPR044066">
    <property type="entry name" value="TRIAD_supradom"/>
</dbReference>
<dbReference type="InterPro" id="IPR013083">
    <property type="entry name" value="Znf_RING/FYVE/PHD"/>
</dbReference>
<dbReference type="GO" id="GO:0008270">
    <property type="term" value="F:zinc ion binding"/>
    <property type="evidence" value="ECO:0007669"/>
    <property type="project" value="UniProtKB-KW"/>
</dbReference>
<evidence type="ECO:0000256" key="7">
    <source>
        <dbReference type="ARBA" id="ARBA00022786"/>
    </source>
</evidence>
<dbReference type="Gene3D" id="1.20.120.1750">
    <property type="match status" value="1"/>
</dbReference>
<dbReference type="PROSITE" id="PS51873">
    <property type="entry name" value="TRIAD"/>
    <property type="match status" value="1"/>
</dbReference>
<sequence length="432" mass="47610">MEAADYALALSIAQAVEADAALIAALLQEDEQAERDRNFAQRLEQDPGVGPASPPRENAAQDGQLDNETFDTLRLFNIPPPETDTVSPMADDTTTASGDVDVDMDEENEINDGPNPQDPSPGQDINTDHMIDQNEGPGGEQEQEQVEESPESPSVFAPSPPPAACILETAECISCSDELPVSETFEAPCSHKICRTCLGNWIQTSIRDESSFPLKCCGQIIPVAIENPLISEQQFNGYEARKLELETPDRTYCSDTACAAFIPPSSIEADIASCIRCEKETCVKCKSERHPDPCSGLQDDETREVFAMAEVEGWRQCGQCQYMVSLSLGCNHISCRCGFQFCYVCGERWKTCDCPQFQVENLLDRPAEDAAPPQRLVRIGGQAGRRIPCRHINEISEYKTKVSARVMGPDTAWRRNLSERNVYGLMETITVL</sequence>
<keyword evidence="8" id="KW-0862">Zinc</keyword>
<evidence type="ECO:0000256" key="4">
    <source>
        <dbReference type="ARBA" id="ARBA00022723"/>
    </source>
</evidence>
<dbReference type="PANTHER" id="PTHR11685">
    <property type="entry name" value="RBR FAMILY RING FINGER AND IBR DOMAIN-CONTAINING"/>
    <property type="match status" value="1"/>
</dbReference>
<evidence type="ECO:0000256" key="6">
    <source>
        <dbReference type="ARBA" id="ARBA00022771"/>
    </source>
</evidence>
<dbReference type="AlphaFoldDB" id="A0AAE8M1N8"/>
<evidence type="ECO:0000256" key="1">
    <source>
        <dbReference type="ARBA" id="ARBA00001798"/>
    </source>
</evidence>
<reference evidence="11" key="1">
    <citation type="submission" date="2018-03" db="EMBL/GenBank/DDBJ databases">
        <authorList>
            <person name="Guldener U."/>
        </authorList>
    </citation>
    <scope>NUCLEOTIDE SEQUENCE</scope>
</reference>
<comment type="catalytic activity">
    <reaction evidence="1">
        <text>[E2 ubiquitin-conjugating enzyme]-S-ubiquitinyl-L-cysteine + [acceptor protein]-L-lysine = [E2 ubiquitin-conjugating enzyme]-L-cysteine + [acceptor protein]-N(6)-ubiquitinyl-L-lysine.</text>
        <dbReference type="EC" id="2.3.2.31"/>
    </reaction>
</comment>
<dbReference type="EC" id="2.3.2.31" evidence="2"/>
<dbReference type="EMBL" id="ONZP01000069">
    <property type="protein sequence ID" value="SPJ72565.1"/>
    <property type="molecule type" value="Genomic_DNA"/>
</dbReference>
<feature type="domain" description="RING-type" evidence="10">
    <location>
        <begin position="168"/>
        <end position="358"/>
    </location>
</feature>
<evidence type="ECO:0000256" key="5">
    <source>
        <dbReference type="ARBA" id="ARBA00022737"/>
    </source>
</evidence>
<dbReference type="InterPro" id="IPR031127">
    <property type="entry name" value="E3_UB_ligase_RBR"/>
</dbReference>
<evidence type="ECO:0000313" key="12">
    <source>
        <dbReference type="Proteomes" id="UP001187734"/>
    </source>
</evidence>
<evidence type="ECO:0000313" key="11">
    <source>
        <dbReference type="EMBL" id="SPJ72565.1"/>
    </source>
</evidence>
<evidence type="ECO:0000256" key="9">
    <source>
        <dbReference type="SAM" id="MobiDB-lite"/>
    </source>
</evidence>
<protein>
    <recommendedName>
        <fullName evidence="2">RBR-type E3 ubiquitin transferase</fullName>
        <ecNumber evidence="2">2.3.2.31</ecNumber>
    </recommendedName>
</protein>
<feature type="region of interest" description="Disordered" evidence="9">
    <location>
        <begin position="44"/>
        <end position="161"/>
    </location>
</feature>
<dbReference type="Gene3D" id="3.30.40.10">
    <property type="entry name" value="Zinc/RING finger domain, C3HC4 (zinc finger)"/>
    <property type="match status" value="1"/>
</dbReference>
<proteinExistence type="predicted"/>
<keyword evidence="3" id="KW-0808">Transferase</keyword>
<name>A0AAE8M1N8_9HYPO</name>
<accession>A0AAE8M1N8</accession>
<dbReference type="CDD" id="cd22584">
    <property type="entry name" value="Rcat_RBR_unk"/>
    <property type="match status" value="1"/>
</dbReference>
<keyword evidence="7" id="KW-0833">Ubl conjugation pathway</keyword>
<organism evidence="11 12">
    <name type="scientific">Fusarium torulosum</name>
    <dbReference type="NCBI Taxonomy" id="33205"/>
    <lineage>
        <taxon>Eukaryota</taxon>
        <taxon>Fungi</taxon>
        <taxon>Dikarya</taxon>
        <taxon>Ascomycota</taxon>
        <taxon>Pezizomycotina</taxon>
        <taxon>Sordariomycetes</taxon>
        <taxon>Hypocreomycetidae</taxon>
        <taxon>Hypocreales</taxon>
        <taxon>Nectriaceae</taxon>
        <taxon>Fusarium</taxon>
    </lineage>
</organism>
<dbReference type="InterPro" id="IPR017907">
    <property type="entry name" value="Znf_RING_CS"/>
</dbReference>
<dbReference type="GO" id="GO:0016567">
    <property type="term" value="P:protein ubiquitination"/>
    <property type="evidence" value="ECO:0007669"/>
    <property type="project" value="InterPro"/>
</dbReference>
<keyword evidence="4" id="KW-0479">Metal-binding</keyword>
<dbReference type="SUPFAM" id="SSF57850">
    <property type="entry name" value="RING/U-box"/>
    <property type="match status" value="2"/>
</dbReference>
<keyword evidence="12" id="KW-1185">Reference proteome</keyword>
<evidence type="ECO:0000256" key="3">
    <source>
        <dbReference type="ARBA" id="ARBA00022679"/>
    </source>
</evidence>
<dbReference type="Proteomes" id="UP001187734">
    <property type="component" value="Unassembled WGS sequence"/>
</dbReference>
<evidence type="ECO:0000256" key="2">
    <source>
        <dbReference type="ARBA" id="ARBA00012251"/>
    </source>
</evidence>
<evidence type="ECO:0000256" key="8">
    <source>
        <dbReference type="ARBA" id="ARBA00022833"/>
    </source>
</evidence>
<comment type="caution">
    <text evidence="11">The sequence shown here is derived from an EMBL/GenBank/DDBJ whole genome shotgun (WGS) entry which is preliminary data.</text>
</comment>
<keyword evidence="6" id="KW-0863">Zinc-finger</keyword>